<organism evidence="2 3">
    <name type="scientific">Brevundimonas vesicularis</name>
    <name type="common">Pseudomonas vesicularis</name>
    <dbReference type="NCBI Taxonomy" id="41276"/>
    <lineage>
        <taxon>Bacteria</taxon>
        <taxon>Pseudomonadati</taxon>
        <taxon>Pseudomonadota</taxon>
        <taxon>Alphaproteobacteria</taxon>
        <taxon>Caulobacterales</taxon>
        <taxon>Caulobacteraceae</taxon>
        <taxon>Brevundimonas</taxon>
    </lineage>
</organism>
<reference evidence="2 3" key="1">
    <citation type="submission" date="2018-06" db="EMBL/GenBank/DDBJ databases">
        <authorList>
            <consortium name="Pathogen Informatics"/>
            <person name="Doyle S."/>
        </authorList>
    </citation>
    <scope>NUCLEOTIDE SEQUENCE [LARGE SCALE GENOMIC DNA]</scope>
    <source>
        <strain evidence="2 3">NCTC11166</strain>
    </source>
</reference>
<dbReference type="EMBL" id="UAQP01000014">
    <property type="protein sequence ID" value="SPU55901.1"/>
    <property type="molecule type" value="Genomic_DNA"/>
</dbReference>
<accession>A0A2X1CNV0</accession>
<dbReference type="Proteomes" id="UP000251186">
    <property type="component" value="Unassembled WGS sequence"/>
</dbReference>
<evidence type="ECO:0000313" key="3">
    <source>
        <dbReference type="Proteomes" id="UP000251186"/>
    </source>
</evidence>
<evidence type="ECO:0000313" key="2">
    <source>
        <dbReference type="EMBL" id="SPU55901.1"/>
    </source>
</evidence>
<name>A0A2X1CNV0_BREVE</name>
<keyword evidence="1" id="KW-0472">Membrane</keyword>
<keyword evidence="1" id="KW-0812">Transmembrane</keyword>
<evidence type="ECO:0000256" key="1">
    <source>
        <dbReference type="SAM" id="Phobius"/>
    </source>
</evidence>
<keyword evidence="1" id="KW-1133">Transmembrane helix</keyword>
<protein>
    <submittedName>
        <fullName evidence="2">Uncharacterized protein</fullName>
    </submittedName>
</protein>
<gene>
    <name evidence="2" type="ORF">NCTC11166_03304</name>
</gene>
<proteinExistence type="predicted"/>
<sequence length="156" mass="16621">MSNVLPFPTNPVRHLSVGSTLRLAQRVDAMVARSVRPGVDRVADCVLALEASCYTEPCIVAARNIARETRVAVVMPGYDRLLTSDDARAVAHRLRADNAFAGAFGTALRLDQVADAADRRSPDGGPLNPRPNKTGARFLIIATLIAAAICALRAFA</sequence>
<feature type="transmembrane region" description="Helical" evidence="1">
    <location>
        <begin position="138"/>
        <end position="155"/>
    </location>
</feature>
<dbReference type="AlphaFoldDB" id="A0A2X1CNV0"/>
<dbReference type="RefSeq" id="WP_112863731.1">
    <property type="nucleotide sequence ID" value="NZ_UAQP01000014.1"/>
</dbReference>